<dbReference type="Proteomes" id="UP001499988">
    <property type="component" value="Unassembled WGS sequence"/>
</dbReference>
<dbReference type="EMBL" id="BAABJZ010000081">
    <property type="protein sequence ID" value="GAA4889852.1"/>
    <property type="molecule type" value="Genomic_DNA"/>
</dbReference>
<protein>
    <recommendedName>
        <fullName evidence="3">DUF2946 domain-containing protein</fullName>
    </recommendedName>
</protein>
<proteinExistence type="predicted"/>
<comment type="caution">
    <text evidence="1">The sequence shown here is derived from an EMBL/GenBank/DDBJ whole genome shotgun (WGS) entry which is preliminary data.</text>
</comment>
<gene>
    <name evidence="1" type="ORF">GCM10023333_23890</name>
</gene>
<reference evidence="2" key="1">
    <citation type="journal article" date="2019" name="Int. J. Syst. Evol. Microbiol.">
        <title>The Global Catalogue of Microorganisms (GCM) 10K type strain sequencing project: providing services to taxonomists for standard genome sequencing and annotation.</title>
        <authorList>
            <consortium name="The Broad Institute Genomics Platform"/>
            <consortium name="The Broad Institute Genome Sequencing Center for Infectious Disease"/>
            <person name="Wu L."/>
            <person name="Ma J."/>
        </authorList>
    </citation>
    <scope>NUCLEOTIDE SEQUENCE [LARGE SCALE GENOMIC DNA]</scope>
    <source>
        <strain evidence="2">JCM 18401</strain>
    </source>
</reference>
<organism evidence="1 2">
    <name type="scientific">Ferrimonas pelagia</name>
    <dbReference type="NCBI Taxonomy" id="1177826"/>
    <lineage>
        <taxon>Bacteria</taxon>
        <taxon>Pseudomonadati</taxon>
        <taxon>Pseudomonadota</taxon>
        <taxon>Gammaproteobacteria</taxon>
        <taxon>Alteromonadales</taxon>
        <taxon>Ferrimonadaceae</taxon>
        <taxon>Ferrimonas</taxon>
    </lineage>
</organism>
<evidence type="ECO:0008006" key="3">
    <source>
        <dbReference type="Google" id="ProtNLM"/>
    </source>
</evidence>
<evidence type="ECO:0000313" key="2">
    <source>
        <dbReference type="Proteomes" id="UP001499988"/>
    </source>
</evidence>
<dbReference type="RefSeq" id="WP_345335627.1">
    <property type="nucleotide sequence ID" value="NZ_BAABJZ010000081.1"/>
</dbReference>
<keyword evidence="2" id="KW-1185">Reference proteome</keyword>
<name>A0ABP9F0X8_9GAMM</name>
<accession>A0ABP9F0X8</accession>
<evidence type="ECO:0000313" key="1">
    <source>
        <dbReference type="EMBL" id="GAA4889852.1"/>
    </source>
</evidence>
<sequence length="107" mass="11328">MKPYRLIALLLICWTALLGQSLAILQLAEVGHQSGHEAHFASGSLEQHQHNGCLSERLVGQCGSTLVPDCLLAASVPVPVSVVERPNVSALASERPQPASRGPPFVV</sequence>